<evidence type="ECO:0000256" key="1">
    <source>
        <dbReference type="SAM" id="MobiDB-lite"/>
    </source>
</evidence>
<gene>
    <name evidence="2" type="ORF">Nepgr_030307</name>
</gene>
<evidence type="ECO:0000313" key="2">
    <source>
        <dbReference type="EMBL" id="GMH28464.1"/>
    </source>
</evidence>
<dbReference type="EMBL" id="BSYO01000034">
    <property type="protein sequence ID" value="GMH28464.1"/>
    <property type="molecule type" value="Genomic_DNA"/>
</dbReference>
<accession>A0AAD3TFW5</accession>
<protein>
    <submittedName>
        <fullName evidence="2">Uncharacterized protein</fullName>
    </submittedName>
</protein>
<organism evidence="2 3">
    <name type="scientific">Nepenthes gracilis</name>
    <name type="common">Slender pitcher plant</name>
    <dbReference type="NCBI Taxonomy" id="150966"/>
    <lineage>
        <taxon>Eukaryota</taxon>
        <taxon>Viridiplantae</taxon>
        <taxon>Streptophyta</taxon>
        <taxon>Embryophyta</taxon>
        <taxon>Tracheophyta</taxon>
        <taxon>Spermatophyta</taxon>
        <taxon>Magnoliopsida</taxon>
        <taxon>eudicotyledons</taxon>
        <taxon>Gunneridae</taxon>
        <taxon>Pentapetalae</taxon>
        <taxon>Caryophyllales</taxon>
        <taxon>Nepenthaceae</taxon>
        <taxon>Nepenthes</taxon>
    </lineage>
</organism>
<dbReference type="InterPro" id="IPR038944">
    <property type="entry name" value="OEP7-like"/>
</dbReference>
<proteinExistence type="predicted"/>
<comment type="caution">
    <text evidence="2">The sequence shown here is derived from an EMBL/GenBank/DDBJ whole genome shotgun (WGS) entry which is preliminary data.</text>
</comment>
<name>A0AAD3TFW5_NEPGR</name>
<sequence>MRERAKMNAMRSGVVVLGALAFGYLTLRLGFKPFLEKSQRILDQHQQEQDHIDARTVLESSSDTEGFRISDSRRWRVSARAPRPAAALREAARAVFSSFRGAAGRWLHTSWRPEPPVIADEAMMAPPRALSDRLMGFQVTRVPACTAIRAGGPHDGPPTRPVMEPFGL</sequence>
<evidence type="ECO:0000313" key="3">
    <source>
        <dbReference type="Proteomes" id="UP001279734"/>
    </source>
</evidence>
<dbReference type="PANTHER" id="PTHR33982:SF4">
    <property type="entry name" value="TRANSMEMBRANE PROTEIN"/>
    <property type="match status" value="1"/>
</dbReference>
<dbReference type="PANTHER" id="PTHR33982">
    <property type="entry name" value="OUTER ENVELOPE MEMBRANE PROTEIN 7-RELATED"/>
    <property type="match status" value="1"/>
</dbReference>
<feature type="region of interest" description="Disordered" evidence="1">
    <location>
        <begin position="149"/>
        <end position="168"/>
    </location>
</feature>
<dbReference type="Proteomes" id="UP001279734">
    <property type="component" value="Unassembled WGS sequence"/>
</dbReference>
<dbReference type="AlphaFoldDB" id="A0AAD3TFW5"/>
<keyword evidence="3" id="KW-1185">Reference proteome</keyword>
<reference evidence="2" key="1">
    <citation type="submission" date="2023-05" db="EMBL/GenBank/DDBJ databases">
        <title>Nepenthes gracilis genome sequencing.</title>
        <authorList>
            <person name="Fukushima K."/>
        </authorList>
    </citation>
    <scope>NUCLEOTIDE SEQUENCE</scope>
    <source>
        <strain evidence="2">SING2019-196</strain>
    </source>
</reference>